<protein>
    <submittedName>
        <fullName evidence="3">Uncharacterized protein</fullName>
    </submittedName>
</protein>
<evidence type="ECO:0000313" key="4">
    <source>
        <dbReference type="Proteomes" id="UP000430692"/>
    </source>
</evidence>
<accession>A0A6I4VT05</accession>
<keyword evidence="2" id="KW-0472">Membrane</keyword>
<keyword evidence="4" id="KW-1185">Reference proteome</keyword>
<name>A0A6I4VT05_9BACL</name>
<proteinExistence type="predicted"/>
<feature type="coiled-coil region" evidence="1">
    <location>
        <begin position="258"/>
        <end position="285"/>
    </location>
</feature>
<dbReference type="EMBL" id="WUUL01000010">
    <property type="protein sequence ID" value="MXQ54869.1"/>
    <property type="molecule type" value="Genomic_DNA"/>
</dbReference>
<keyword evidence="1" id="KW-0175">Coiled coil</keyword>
<reference evidence="3 4" key="1">
    <citation type="submission" date="2019-12" db="EMBL/GenBank/DDBJ databases">
        <title>Whole-genome analyses of novel actinobacteria.</title>
        <authorList>
            <person name="Sahin N."/>
            <person name="Saygin H."/>
        </authorList>
    </citation>
    <scope>NUCLEOTIDE SEQUENCE [LARGE SCALE GENOMIC DNA]</scope>
    <source>
        <strain evidence="3 4">KC615</strain>
    </source>
</reference>
<dbReference type="AlphaFoldDB" id="A0A6I4VT05"/>
<evidence type="ECO:0000313" key="3">
    <source>
        <dbReference type="EMBL" id="MXQ54869.1"/>
    </source>
</evidence>
<organism evidence="3 4">
    <name type="scientific">Shimazuella alba</name>
    <dbReference type="NCBI Taxonomy" id="2690964"/>
    <lineage>
        <taxon>Bacteria</taxon>
        <taxon>Bacillati</taxon>
        <taxon>Bacillota</taxon>
        <taxon>Bacilli</taxon>
        <taxon>Bacillales</taxon>
        <taxon>Thermoactinomycetaceae</taxon>
        <taxon>Shimazuella</taxon>
    </lineage>
</organism>
<dbReference type="Proteomes" id="UP000430692">
    <property type="component" value="Unassembled WGS sequence"/>
</dbReference>
<dbReference type="RefSeq" id="WP_160802224.1">
    <property type="nucleotide sequence ID" value="NZ_WUUL01000010.1"/>
</dbReference>
<keyword evidence="2" id="KW-1133">Transmembrane helix</keyword>
<feature type="transmembrane region" description="Helical" evidence="2">
    <location>
        <begin position="419"/>
        <end position="448"/>
    </location>
</feature>
<keyword evidence="2" id="KW-0812">Transmembrane</keyword>
<comment type="caution">
    <text evidence="3">The sequence shown here is derived from an EMBL/GenBank/DDBJ whole genome shotgun (WGS) entry which is preliminary data.</text>
</comment>
<sequence length="520" mass="61102">MERDELQLAEIKLVRVRQELEQKYGHYDQVRRTATGILQAIDLSLVRSSIVKSVTEEMMITTPKYWLAPALVALTGWLNDQQDLAERALEEAMRRNSKKTSLFFALVSRRYNRQVACRQWFQHYFQEINPMEVDRDMVMVIDGITNGVFPLSITTAFTDQSTIWKNELTSNVELKTAEREEWRDALFQRIEYPLMDEKYPYLVKNSLTWDKISYSAQIVQYHEEIGNYLGSVLKQDIEPSPQVEVAIDNLLEKLVFQYEDNELSLRQEERKMQILIEEEGDMEKTDKRMEGEKELFSSTQNYLELLRNMAMYPETLQVSPLTQRFALAVLKNVVIETHSDLATSIRKQVPMEIHITTPNKIREIDLMKDWVFETRDGSNMEECKKSMQEALKKSNKERIKEMWKVRFSKEYLNHNKIKAILIAALSAGVFFYSPLMGGIGVLAGAIFYKWLREKPFYDQLKEIDPYIQSEVEATMADIVDYRHNFDKADEKAEQLPTLLRPLYVKEMLQRNYDKARVIVR</sequence>
<evidence type="ECO:0000256" key="2">
    <source>
        <dbReference type="SAM" id="Phobius"/>
    </source>
</evidence>
<gene>
    <name evidence="3" type="ORF">GSM42_14320</name>
</gene>
<evidence type="ECO:0000256" key="1">
    <source>
        <dbReference type="SAM" id="Coils"/>
    </source>
</evidence>